<comment type="catalytic activity">
    <reaction evidence="1">
        <text>5-oxo-L-proline + ATP + 2 H2O = L-glutamate + ADP + phosphate + H(+)</text>
        <dbReference type="Rhea" id="RHEA:10348"/>
        <dbReference type="ChEBI" id="CHEBI:15377"/>
        <dbReference type="ChEBI" id="CHEBI:15378"/>
        <dbReference type="ChEBI" id="CHEBI:29985"/>
        <dbReference type="ChEBI" id="CHEBI:30616"/>
        <dbReference type="ChEBI" id="CHEBI:43474"/>
        <dbReference type="ChEBI" id="CHEBI:58402"/>
        <dbReference type="ChEBI" id="CHEBI:456216"/>
        <dbReference type="EC" id="3.5.2.9"/>
    </reaction>
</comment>
<keyword evidence="3" id="KW-1185">Reference proteome</keyword>
<dbReference type="InterPro" id="IPR005501">
    <property type="entry name" value="LamB/YcsF/PxpA-like"/>
</dbReference>
<organism evidence="2 3">
    <name type="scientific">Flintibacter hominis</name>
    <dbReference type="NCBI Taxonomy" id="2763048"/>
    <lineage>
        <taxon>Bacteria</taxon>
        <taxon>Bacillati</taxon>
        <taxon>Bacillota</taxon>
        <taxon>Clostridia</taxon>
        <taxon>Eubacteriales</taxon>
        <taxon>Flintibacter</taxon>
    </lineage>
</organism>
<keyword evidence="1" id="KW-0378">Hydrolase</keyword>
<comment type="similarity">
    <text evidence="1">Belongs to the LamB/PxpA family.</text>
</comment>
<dbReference type="PANTHER" id="PTHR30292">
    <property type="entry name" value="UNCHARACTERIZED PROTEIN YBGL-RELATED"/>
    <property type="match status" value="1"/>
</dbReference>
<evidence type="ECO:0000313" key="3">
    <source>
        <dbReference type="Proteomes" id="UP000628736"/>
    </source>
</evidence>
<evidence type="ECO:0000313" key="2">
    <source>
        <dbReference type="EMBL" id="MBC5722627.1"/>
    </source>
</evidence>
<protein>
    <recommendedName>
        <fullName evidence="1">5-oxoprolinase subunit A</fullName>
        <shortName evidence="1">5-OPase subunit A</shortName>
        <ecNumber evidence="1">3.5.2.9</ecNumber>
    </recommendedName>
    <alternativeName>
        <fullName evidence="1">5-oxoprolinase (ATP-hydrolyzing) subunit A</fullName>
    </alternativeName>
</protein>
<dbReference type="Gene3D" id="3.20.20.370">
    <property type="entry name" value="Glycoside hydrolase/deacetylase"/>
    <property type="match status" value="1"/>
</dbReference>
<dbReference type="GO" id="GO:0005524">
    <property type="term" value="F:ATP binding"/>
    <property type="evidence" value="ECO:0007669"/>
    <property type="project" value="UniProtKB-UniRule"/>
</dbReference>
<dbReference type="NCBIfam" id="NF003816">
    <property type="entry name" value="PRK05406.1-5"/>
    <property type="match status" value="1"/>
</dbReference>
<dbReference type="InterPro" id="IPR011330">
    <property type="entry name" value="Glyco_hydro/deAcase_b/a-brl"/>
</dbReference>
<dbReference type="GO" id="GO:0005975">
    <property type="term" value="P:carbohydrate metabolic process"/>
    <property type="evidence" value="ECO:0007669"/>
    <property type="project" value="InterPro"/>
</dbReference>
<dbReference type="AlphaFoldDB" id="A0A8J6J9X9"/>
<dbReference type="PANTHER" id="PTHR30292:SF0">
    <property type="entry name" value="5-OXOPROLINASE SUBUNIT A"/>
    <property type="match status" value="1"/>
</dbReference>
<sequence length="253" mass="27157">MYQVDLNSDLGESFGNYTLEANDEIMRHVSSANVACGLHAGDPVVMAHTVALAKEYGVGVGAHPSYPDLQGFGRRRMIMKKEELRDFITYQIGALYAFTKAAGVPLLHISAHGALGNVAQADMDTARAVCEATASFDDSIRILYYGNSCLKDVADHMGLPTVSLAFADRGYMEDGSLVPRGQPGDMIKDADQAVARVIRMVKEGKVTTSAGKDIGIKAESILVHGDGAHAVEFVLALKAAFHREGIQIKNFAQ</sequence>
<dbReference type="CDD" id="cd10787">
    <property type="entry name" value="LamB_YcsF_like"/>
    <property type="match status" value="1"/>
</dbReference>
<keyword evidence="1" id="KW-0067">ATP-binding</keyword>
<dbReference type="NCBIfam" id="NF003814">
    <property type="entry name" value="PRK05406.1-3"/>
    <property type="match status" value="1"/>
</dbReference>
<dbReference type="GO" id="GO:0017168">
    <property type="term" value="F:5-oxoprolinase (ATP-hydrolyzing) activity"/>
    <property type="evidence" value="ECO:0007669"/>
    <property type="project" value="UniProtKB-UniRule"/>
</dbReference>
<proteinExistence type="inferred from homology"/>
<dbReference type="EMBL" id="JACOPO010000004">
    <property type="protein sequence ID" value="MBC5722627.1"/>
    <property type="molecule type" value="Genomic_DNA"/>
</dbReference>
<name>A0A8J6J9X9_9FIRM</name>
<evidence type="ECO:0000256" key="1">
    <source>
        <dbReference type="HAMAP-Rule" id="MF_00691"/>
    </source>
</evidence>
<dbReference type="SUPFAM" id="SSF88713">
    <property type="entry name" value="Glycoside hydrolase/deacetylase"/>
    <property type="match status" value="1"/>
</dbReference>
<reference evidence="2" key="1">
    <citation type="submission" date="2020-08" db="EMBL/GenBank/DDBJ databases">
        <title>Genome public.</title>
        <authorList>
            <person name="Liu C."/>
            <person name="Sun Q."/>
        </authorList>
    </citation>
    <scope>NUCLEOTIDE SEQUENCE</scope>
    <source>
        <strain evidence="2">NSJ-23</strain>
    </source>
</reference>
<comment type="subunit">
    <text evidence="1">Forms a complex composed of PxpA, PxpB and PxpC.</text>
</comment>
<gene>
    <name evidence="1" type="primary">pxpA</name>
    <name evidence="2" type="ORF">H8S11_07360</name>
</gene>
<dbReference type="Proteomes" id="UP000628736">
    <property type="component" value="Unassembled WGS sequence"/>
</dbReference>
<comment type="function">
    <text evidence="1">Catalyzes the cleavage of 5-oxoproline to form L-glutamate coupled to the hydrolysis of ATP to ADP and inorganic phosphate.</text>
</comment>
<accession>A0A8J6J9X9</accession>
<dbReference type="Pfam" id="PF03746">
    <property type="entry name" value="LamB_YcsF"/>
    <property type="match status" value="1"/>
</dbReference>
<comment type="caution">
    <text evidence="2">The sequence shown here is derived from an EMBL/GenBank/DDBJ whole genome shotgun (WGS) entry which is preliminary data.</text>
</comment>
<dbReference type="RefSeq" id="WP_186852697.1">
    <property type="nucleotide sequence ID" value="NZ_JACOPO010000004.1"/>
</dbReference>
<dbReference type="EC" id="3.5.2.9" evidence="1"/>
<keyword evidence="1" id="KW-0547">Nucleotide-binding</keyword>
<dbReference type="HAMAP" id="MF_00691">
    <property type="entry name" value="PxpA"/>
    <property type="match status" value="1"/>
</dbReference>